<dbReference type="GO" id="GO:1902181">
    <property type="term" value="P:verruculogen biosynthetic process"/>
    <property type="evidence" value="ECO:0007669"/>
    <property type="project" value="UniProtKB-ARBA"/>
</dbReference>
<dbReference type="InterPro" id="IPR001128">
    <property type="entry name" value="Cyt_P450"/>
</dbReference>
<accession>A0A6V8HNQ6</accession>
<feature type="transmembrane region" description="Helical" evidence="13">
    <location>
        <begin position="30"/>
        <end position="50"/>
    </location>
</feature>
<dbReference type="InterPro" id="IPR002401">
    <property type="entry name" value="Cyt_P450_E_grp-I"/>
</dbReference>
<evidence type="ECO:0000256" key="5">
    <source>
        <dbReference type="ARBA" id="ARBA00022692"/>
    </source>
</evidence>
<keyword evidence="9 12" id="KW-0408">Iron</keyword>
<comment type="caution">
    <text evidence="14">The sequence shown here is derived from an EMBL/GenBank/DDBJ whole genome shotgun (WGS) entry which is preliminary data.</text>
</comment>
<keyword evidence="10" id="KW-0503">Monooxygenase</keyword>
<keyword evidence="7 13" id="KW-1133">Transmembrane helix</keyword>
<evidence type="ECO:0000256" key="2">
    <source>
        <dbReference type="ARBA" id="ARBA00004370"/>
    </source>
</evidence>
<dbReference type="GO" id="GO:0004497">
    <property type="term" value="F:monooxygenase activity"/>
    <property type="evidence" value="ECO:0007669"/>
    <property type="project" value="UniProtKB-KW"/>
</dbReference>
<keyword evidence="4 12" id="KW-0349">Heme</keyword>
<comment type="cofactor">
    <cofactor evidence="1 12">
        <name>heme</name>
        <dbReference type="ChEBI" id="CHEBI:30413"/>
    </cofactor>
</comment>
<feature type="binding site" description="axial binding residue" evidence="12">
    <location>
        <position position="489"/>
    </location>
    <ligand>
        <name>heme</name>
        <dbReference type="ChEBI" id="CHEBI:30413"/>
    </ligand>
    <ligandPart>
        <name>Fe</name>
        <dbReference type="ChEBI" id="CHEBI:18248"/>
    </ligandPart>
</feature>
<reference evidence="15" key="1">
    <citation type="journal article" date="2015" name="Genome Announc.">
        <title>Draft genome sequence of Talaromyces cellulolyticus strain Y-94, a source of lignocellulosic biomass-degrading enzymes.</title>
        <authorList>
            <person name="Fujii T."/>
            <person name="Koike H."/>
            <person name="Sawayama S."/>
            <person name="Yano S."/>
            <person name="Inoue H."/>
        </authorList>
    </citation>
    <scope>NUCLEOTIDE SEQUENCE [LARGE SCALE GENOMIC DNA]</scope>
    <source>
        <strain evidence="15">Y-94</strain>
    </source>
</reference>
<evidence type="ECO:0000256" key="10">
    <source>
        <dbReference type="ARBA" id="ARBA00023033"/>
    </source>
</evidence>
<keyword evidence="6 12" id="KW-0479">Metal-binding</keyword>
<evidence type="ECO:0000313" key="15">
    <source>
        <dbReference type="Proteomes" id="UP000053095"/>
    </source>
</evidence>
<dbReference type="EMBL" id="DF933838">
    <property type="protein sequence ID" value="GAM41313.1"/>
    <property type="molecule type" value="Genomic_DNA"/>
</dbReference>
<dbReference type="FunFam" id="1.10.630.10:FF:000063">
    <property type="entry name" value="Cytochrome P450 monooxygenase"/>
    <property type="match status" value="1"/>
</dbReference>
<dbReference type="PRINTS" id="PR00463">
    <property type="entry name" value="EP450I"/>
</dbReference>
<feature type="transmembrane region" description="Helical" evidence="13">
    <location>
        <begin position="6"/>
        <end position="23"/>
    </location>
</feature>
<protein>
    <recommendedName>
        <fullName evidence="16">Cytochrome P450</fullName>
    </recommendedName>
</protein>
<evidence type="ECO:0000256" key="1">
    <source>
        <dbReference type="ARBA" id="ARBA00001971"/>
    </source>
</evidence>
<feature type="transmembrane region" description="Helical" evidence="13">
    <location>
        <begin position="62"/>
        <end position="81"/>
    </location>
</feature>
<evidence type="ECO:0000256" key="11">
    <source>
        <dbReference type="ARBA" id="ARBA00023136"/>
    </source>
</evidence>
<evidence type="ECO:0000256" key="4">
    <source>
        <dbReference type="ARBA" id="ARBA00022617"/>
    </source>
</evidence>
<dbReference type="InterPro" id="IPR036396">
    <property type="entry name" value="Cyt_P450_sf"/>
</dbReference>
<sequence>MAFLEILAAASFGAFTFITYFHHGEHHLYGATYFTSFLLICASAITYLVQKQGHTLPEVLGTTTQIATSFFFGIYTTCVLYRISPLHPLNKFPGPFSARISTLWLFFQATPRKQAHLALLDTHNKYGKIVRVGSNTLSIIHPKAVEKIHNTCLKAPFYDLDNPNTSIQSTRDKALHDQRRRPWSLAFTETRLRDYEPRIKKIHQHLLARIDQDSKNNEDGQSNMPVDATRIVNQYAFDVMGEVAFGSHFDMLNTSKSHKAIDMLNESMGLMGFMCPIWLIRLAVAIPGLTRKWWQFTDYCFGQMEMCRSTKSGSPVIASTLLEPYEKREPTPSEKNILRGEAQLLVVAGSDTTSAALTCALYELVRNPHIKTQLREAISASLSPGETEIGAHDVRNIDILNGIINETLRLYPPVPTTLWRLTPPEGLWIDDETYIPGNVIVSTPHYVLGRSNDIYDRPNDFIPERWSSKPGLIKQDKAFAPFSVGPFSCVGRPLAMMNLRMTLAQLVYTYDISLPASMTMDEARTAMEGNMKDNFTLMPGQLSLVFKRRV</sequence>
<evidence type="ECO:0000256" key="13">
    <source>
        <dbReference type="SAM" id="Phobius"/>
    </source>
</evidence>
<comment type="subcellular location">
    <subcellularLocation>
        <location evidence="2">Membrane</location>
    </subcellularLocation>
</comment>
<organism evidence="14 15">
    <name type="scientific">Talaromyces pinophilus</name>
    <name type="common">Penicillium pinophilum</name>
    <dbReference type="NCBI Taxonomy" id="128442"/>
    <lineage>
        <taxon>Eukaryota</taxon>
        <taxon>Fungi</taxon>
        <taxon>Dikarya</taxon>
        <taxon>Ascomycota</taxon>
        <taxon>Pezizomycotina</taxon>
        <taxon>Eurotiomycetes</taxon>
        <taxon>Eurotiomycetidae</taxon>
        <taxon>Eurotiales</taxon>
        <taxon>Trichocomaceae</taxon>
        <taxon>Talaromyces</taxon>
        <taxon>Talaromyces sect. Talaromyces</taxon>
    </lineage>
</organism>
<evidence type="ECO:0000256" key="3">
    <source>
        <dbReference type="ARBA" id="ARBA00010617"/>
    </source>
</evidence>
<dbReference type="Pfam" id="PF00067">
    <property type="entry name" value="p450"/>
    <property type="match status" value="1"/>
</dbReference>
<dbReference type="SUPFAM" id="SSF48264">
    <property type="entry name" value="Cytochrome P450"/>
    <property type="match status" value="1"/>
</dbReference>
<keyword evidence="15" id="KW-1185">Reference proteome</keyword>
<dbReference type="AlphaFoldDB" id="A0A6V8HNQ6"/>
<dbReference type="Proteomes" id="UP000053095">
    <property type="component" value="Unassembled WGS sequence"/>
</dbReference>
<keyword evidence="5 13" id="KW-0812">Transmembrane</keyword>
<dbReference type="InterPro" id="IPR050121">
    <property type="entry name" value="Cytochrome_P450_monoxygenase"/>
</dbReference>
<evidence type="ECO:0000313" key="14">
    <source>
        <dbReference type="EMBL" id="GAM41313.1"/>
    </source>
</evidence>
<dbReference type="CDD" id="cd11061">
    <property type="entry name" value="CYP67-like"/>
    <property type="match status" value="1"/>
</dbReference>
<proteinExistence type="inferred from homology"/>
<dbReference type="Gene3D" id="1.10.630.10">
    <property type="entry name" value="Cytochrome P450"/>
    <property type="match status" value="1"/>
</dbReference>
<evidence type="ECO:0008006" key="16">
    <source>
        <dbReference type="Google" id="ProtNLM"/>
    </source>
</evidence>
<dbReference type="GO" id="GO:0016020">
    <property type="term" value="C:membrane"/>
    <property type="evidence" value="ECO:0007669"/>
    <property type="project" value="UniProtKB-SubCell"/>
</dbReference>
<dbReference type="GO" id="GO:0020037">
    <property type="term" value="F:heme binding"/>
    <property type="evidence" value="ECO:0007669"/>
    <property type="project" value="InterPro"/>
</dbReference>
<dbReference type="PANTHER" id="PTHR24305:SF112">
    <property type="entry name" value="L-ORNITHINE-N5-MONOOXYGENASE (EUROFUNG)"/>
    <property type="match status" value="1"/>
</dbReference>
<comment type="similarity">
    <text evidence="3">Belongs to the cytochrome P450 family.</text>
</comment>
<evidence type="ECO:0000256" key="8">
    <source>
        <dbReference type="ARBA" id="ARBA00023002"/>
    </source>
</evidence>
<name>A0A6V8HNQ6_TALPI</name>
<evidence type="ECO:0000256" key="7">
    <source>
        <dbReference type="ARBA" id="ARBA00022989"/>
    </source>
</evidence>
<evidence type="ECO:0000256" key="12">
    <source>
        <dbReference type="PIRSR" id="PIRSR602401-1"/>
    </source>
</evidence>
<dbReference type="PANTHER" id="PTHR24305">
    <property type="entry name" value="CYTOCHROME P450"/>
    <property type="match status" value="1"/>
</dbReference>
<keyword evidence="11 13" id="KW-0472">Membrane</keyword>
<dbReference type="GO" id="GO:0016705">
    <property type="term" value="F:oxidoreductase activity, acting on paired donors, with incorporation or reduction of molecular oxygen"/>
    <property type="evidence" value="ECO:0007669"/>
    <property type="project" value="InterPro"/>
</dbReference>
<evidence type="ECO:0000256" key="6">
    <source>
        <dbReference type="ARBA" id="ARBA00022723"/>
    </source>
</evidence>
<dbReference type="GO" id="GO:0005506">
    <property type="term" value="F:iron ion binding"/>
    <property type="evidence" value="ECO:0007669"/>
    <property type="project" value="InterPro"/>
</dbReference>
<dbReference type="PRINTS" id="PR00385">
    <property type="entry name" value="P450"/>
</dbReference>
<gene>
    <name evidence="14" type="ORF">TCE0_042f14344</name>
</gene>
<evidence type="ECO:0000256" key="9">
    <source>
        <dbReference type="ARBA" id="ARBA00023004"/>
    </source>
</evidence>
<keyword evidence="8" id="KW-0560">Oxidoreductase</keyword>